<dbReference type="SUPFAM" id="SSF90123">
    <property type="entry name" value="ABC transporter transmembrane region"/>
    <property type="match status" value="1"/>
</dbReference>
<gene>
    <name evidence="14" type="ORF">EBQ34_09040</name>
</gene>
<feature type="transmembrane region" description="Helical" evidence="11">
    <location>
        <begin position="36"/>
        <end position="60"/>
    </location>
</feature>
<dbReference type="PROSITE" id="PS50929">
    <property type="entry name" value="ABC_TM1F"/>
    <property type="match status" value="1"/>
</dbReference>
<dbReference type="EMBL" id="RDQJ01000011">
    <property type="protein sequence ID" value="RMX14846.1"/>
    <property type="molecule type" value="Genomic_DNA"/>
</dbReference>
<keyword evidence="2" id="KW-0813">Transport</keyword>
<dbReference type="Pfam" id="PF00005">
    <property type="entry name" value="ABC_tran"/>
    <property type="match status" value="1"/>
</dbReference>
<keyword evidence="3" id="KW-1003">Cell membrane</keyword>
<name>A0A3M6RHW0_9BURK</name>
<dbReference type="PROSITE" id="PS50893">
    <property type="entry name" value="ABC_TRANSPORTER_2"/>
    <property type="match status" value="1"/>
</dbReference>
<proteinExistence type="predicted"/>
<dbReference type="InterPro" id="IPR036640">
    <property type="entry name" value="ABC1_TM_sf"/>
</dbReference>
<keyword evidence="10 11" id="KW-0472">Membrane</keyword>
<dbReference type="AlphaFoldDB" id="A0A3M6RHW0"/>
<dbReference type="Pfam" id="PF00664">
    <property type="entry name" value="ABC_membrane"/>
    <property type="match status" value="1"/>
</dbReference>
<dbReference type="InterPro" id="IPR003593">
    <property type="entry name" value="AAA+_ATPase"/>
</dbReference>
<comment type="subcellular location">
    <subcellularLocation>
        <location evidence="1">Cell membrane</location>
        <topology evidence="1">Multi-pass membrane protein</topology>
    </subcellularLocation>
</comment>
<dbReference type="Gene3D" id="1.20.1560.10">
    <property type="entry name" value="ABC transporter type 1, transmembrane domain"/>
    <property type="match status" value="1"/>
</dbReference>
<evidence type="ECO:0000256" key="3">
    <source>
        <dbReference type="ARBA" id="ARBA00022475"/>
    </source>
</evidence>
<evidence type="ECO:0000256" key="2">
    <source>
        <dbReference type="ARBA" id="ARBA00022448"/>
    </source>
</evidence>
<evidence type="ECO:0000259" key="12">
    <source>
        <dbReference type="PROSITE" id="PS50893"/>
    </source>
</evidence>
<evidence type="ECO:0000256" key="1">
    <source>
        <dbReference type="ARBA" id="ARBA00004651"/>
    </source>
</evidence>
<dbReference type="GO" id="GO:0005886">
    <property type="term" value="C:plasma membrane"/>
    <property type="evidence" value="ECO:0007669"/>
    <property type="project" value="UniProtKB-SubCell"/>
</dbReference>
<dbReference type="InterPro" id="IPR011527">
    <property type="entry name" value="ABC1_TM_dom"/>
</dbReference>
<reference evidence="14 15" key="1">
    <citation type="submission" date="2018-10" db="EMBL/GenBank/DDBJ databases">
        <title>Comamonadaceae CDC group NO-1 genome sequencing and assembly.</title>
        <authorList>
            <person name="Bernier A.-M."/>
            <person name="Bernard K."/>
        </authorList>
    </citation>
    <scope>NUCLEOTIDE SEQUENCE [LARGE SCALE GENOMIC DNA]</scope>
    <source>
        <strain evidence="14 15">NML180582</strain>
    </source>
</reference>
<dbReference type="GO" id="GO:0016887">
    <property type="term" value="F:ATP hydrolysis activity"/>
    <property type="evidence" value="ECO:0007669"/>
    <property type="project" value="InterPro"/>
</dbReference>
<evidence type="ECO:0000256" key="4">
    <source>
        <dbReference type="ARBA" id="ARBA00022692"/>
    </source>
</evidence>
<dbReference type="FunFam" id="3.40.50.300:FF:000221">
    <property type="entry name" value="Multidrug ABC transporter ATP-binding protein"/>
    <property type="match status" value="1"/>
</dbReference>
<dbReference type="InterPro" id="IPR039421">
    <property type="entry name" value="Type_1_exporter"/>
</dbReference>
<evidence type="ECO:0000313" key="15">
    <source>
        <dbReference type="Proteomes" id="UP000275180"/>
    </source>
</evidence>
<feature type="domain" description="ABC transmembrane type-1" evidence="13">
    <location>
        <begin position="113"/>
        <end position="327"/>
    </location>
</feature>
<accession>A0A3M6RHW0</accession>
<protein>
    <submittedName>
        <fullName evidence="14">ABC transporter ATP-binding protein</fullName>
    </submittedName>
</protein>
<evidence type="ECO:0000256" key="8">
    <source>
        <dbReference type="ARBA" id="ARBA00022989"/>
    </source>
</evidence>
<keyword evidence="4 11" id="KW-0812">Transmembrane</keyword>
<keyword evidence="5" id="KW-0547">Nucleotide-binding</keyword>
<feature type="transmembrane region" description="Helical" evidence="11">
    <location>
        <begin position="184"/>
        <end position="201"/>
    </location>
</feature>
<dbReference type="InterPro" id="IPR027417">
    <property type="entry name" value="P-loop_NTPase"/>
</dbReference>
<evidence type="ECO:0000256" key="7">
    <source>
        <dbReference type="ARBA" id="ARBA00022967"/>
    </source>
</evidence>
<dbReference type="OrthoDB" id="9806127at2"/>
<evidence type="ECO:0000256" key="5">
    <source>
        <dbReference type="ARBA" id="ARBA00022741"/>
    </source>
</evidence>
<dbReference type="SUPFAM" id="SSF52540">
    <property type="entry name" value="P-loop containing nucleoside triphosphate hydrolases"/>
    <property type="match status" value="1"/>
</dbReference>
<evidence type="ECO:0000256" key="11">
    <source>
        <dbReference type="SAM" id="Phobius"/>
    </source>
</evidence>
<evidence type="ECO:0000256" key="6">
    <source>
        <dbReference type="ARBA" id="ARBA00022840"/>
    </source>
</evidence>
<evidence type="ECO:0000259" key="13">
    <source>
        <dbReference type="PROSITE" id="PS50929"/>
    </source>
</evidence>
<feature type="transmembrane region" description="Helical" evidence="11">
    <location>
        <begin position="80"/>
        <end position="99"/>
    </location>
</feature>
<dbReference type="PROSITE" id="PS00211">
    <property type="entry name" value="ABC_TRANSPORTER_1"/>
    <property type="match status" value="1"/>
</dbReference>
<evidence type="ECO:0000256" key="9">
    <source>
        <dbReference type="ARBA" id="ARBA00023055"/>
    </source>
</evidence>
<feature type="domain" description="ABC transporter" evidence="12">
    <location>
        <begin position="358"/>
        <end position="593"/>
    </location>
</feature>
<keyword evidence="8 11" id="KW-1133">Transmembrane helix</keyword>
<dbReference type="SMART" id="SM00382">
    <property type="entry name" value="AAA"/>
    <property type="match status" value="1"/>
</dbReference>
<dbReference type="GO" id="GO:0034040">
    <property type="term" value="F:ATPase-coupled lipid transmembrane transporter activity"/>
    <property type="evidence" value="ECO:0007669"/>
    <property type="project" value="TreeGrafter"/>
</dbReference>
<organism evidence="14 15">
    <name type="scientific">Vandammella animalimorsus</name>
    <dbReference type="NCBI Taxonomy" id="2029117"/>
    <lineage>
        <taxon>Bacteria</taxon>
        <taxon>Pseudomonadati</taxon>
        <taxon>Pseudomonadota</taxon>
        <taxon>Betaproteobacteria</taxon>
        <taxon>Burkholderiales</taxon>
        <taxon>Comamonadaceae</taxon>
        <taxon>Vandammella</taxon>
    </lineage>
</organism>
<evidence type="ECO:0000313" key="14">
    <source>
        <dbReference type="EMBL" id="RMX14846.1"/>
    </source>
</evidence>
<comment type="caution">
    <text evidence="14">The sequence shown here is derived from an EMBL/GenBank/DDBJ whole genome shotgun (WGS) entry which is preliminary data.</text>
</comment>
<dbReference type="InterPro" id="IPR003439">
    <property type="entry name" value="ABC_transporter-like_ATP-bd"/>
</dbReference>
<feature type="transmembrane region" description="Helical" evidence="11">
    <location>
        <begin position="155"/>
        <end position="178"/>
    </location>
</feature>
<keyword evidence="7" id="KW-1278">Translocase</keyword>
<dbReference type="PANTHER" id="PTHR24221:SF654">
    <property type="entry name" value="ATP-BINDING CASSETTE SUB-FAMILY B MEMBER 6"/>
    <property type="match status" value="1"/>
</dbReference>
<keyword evidence="6 14" id="KW-0067">ATP-binding</keyword>
<keyword evidence="9" id="KW-0445">Lipid transport</keyword>
<dbReference type="GO" id="GO:0005524">
    <property type="term" value="F:ATP binding"/>
    <property type="evidence" value="ECO:0007669"/>
    <property type="project" value="UniProtKB-KW"/>
</dbReference>
<dbReference type="RefSeq" id="WP_122245145.1">
    <property type="nucleotide sequence ID" value="NZ_RDQJ01000011.1"/>
</dbReference>
<dbReference type="Gene3D" id="3.40.50.300">
    <property type="entry name" value="P-loop containing nucleotide triphosphate hydrolases"/>
    <property type="match status" value="1"/>
</dbReference>
<feature type="transmembrane region" description="Helical" evidence="11">
    <location>
        <begin position="270"/>
        <end position="288"/>
    </location>
</feature>
<evidence type="ECO:0000256" key="10">
    <source>
        <dbReference type="ARBA" id="ARBA00023136"/>
    </source>
</evidence>
<dbReference type="GO" id="GO:0140359">
    <property type="term" value="F:ABC-type transporter activity"/>
    <property type="evidence" value="ECO:0007669"/>
    <property type="project" value="InterPro"/>
</dbReference>
<dbReference type="Proteomes" id="UP000275180">
    <property type="component" value="Unassembled WGS sequence"/>
</dbReference>
<dbReference type="InterPro" id="IPR017871">
    <property type="entry name" value="ABC_transporter-like_CS"/>
</dbReference>
<sequence length="615" mass="66419">MRDCSTGRCGVTPLRETWRQLLRSAAPHAAALRRSLLGLITAAALQGLALACLPPLFVALLPPAGEAGALADAAGRWQAAWPWLLAFSVLALAVQVLRWRAQGFDYDGKMADVTHVLRTRLGEQLRRMPLLKLQQKRAGEMHAALLGNVDEHLNYIVIAASLLTQAVITPLAAALALLFWDWRLGLAMLLVFPAVVPLYRWRRPMLARGMRRLADAHERCNGDILEYTQGLAVLRAARSTGAQAQRLQDSFAHLERLQAAGQQKGAKPNVIIASVVEAGLLLTMAAGVTWVTQGTLSVALLAAVAVMLARFAEPLASFINMTAILELIETGLERVEALLAIAPLPQAQPQQVPSRFDITFEDVDFSYAADAAPVLQGFCARLPARSMTALVGPSGGGKTTVTRLLMRHADPQAGGIHIGGVDLRQMEPEALNRLVSVVFQDVYLFDDTVLANIRMARPGASDEEVRAAARAAQCLDFIERLPQGWDTRIGEMGASLSGGERQRISIARALLKNAPIVVLDEPTAALDTESELAVQGAIEALVRDRTVIVIAHRLSTIIGAQQILVIDQGRALEAGTHEELLARGERYARLWQAQQTAKQWRAGRTGRAGDADAAG</sequence>
<dbReference type="PANTHER" id="PTHR24221">
    <property type="entry name" value="ATP-BINDING CASSETTE SUB-FAMILY B"/>
    <property type="match status" value="1"/>
</dbReference>